<accession>A0A3B7MI61</accession>
<reference evidence="1 2" key="1">
    <citation type="submission" date="2018-09" db="EMBL/GenBank/DDBJ databases">
        <title>Genome sequencing of strain 6GH32-13.</title>
        <authorList>
            <person name="Weon H.-Y."/>
            <person name="Heo J."/>
            <person name="Kwon S.-W."/>
        </authorList>
    </citation>
    <scope>NUCLEOTIDE SEQUENCE [LARGE SCALE GENOMIC DNA]</scope>
    <source>
        <strain evidence="1 2">5GH32-13</strain>
    </source>
</reference>
<dbReference type="Proteomes" id="UP000263900">
    <property type="component" value="Chromosome"/>
</dbReference>
<organism evidence="1 2">
    <name type="scientific">Paraflavitalea soli</name>
    <dbReference type="NCBI Taxonomy" id="2315862"/>
    <lineage>
        <taxon>Bacteria</taxon>
        <taxon>Pseudomonadati</taxon>
        <taxon>Bacteroidota</taxon>
        <taxon>Chitinophagia</taxon>
        <taxon>Chitinophagales</taxon>
        <taxon>Chitinophagaceae</taxon>
        <taxon>Paraflavitalea</taxon>
    </lineage>
</organism>
<evidence type="ECO:0000313" key="2">
    <source>
        <dbReference type="Proteomes" id="UP000263900"/>
    </source>
</evidence>
<evidence type="ECO:0000313" key="1">
    <source>
        <dbReference type="EMBL" id="AXY72899.1"/>
    </source>
</evidence>
<keyword evidence="2" id="KW-1185">Reference proteome</keyword>
<dbReference type="AlphaFoldDB" id="A0A3B7MI61"/>
<dbReference type="EMBL" id="CP032157">
    <property type="protein sequence ID" value="AXY72899.1"/>
    <property type="molecule type" value="Genomic_DNA"/>
</dbReference>
<name>A0A3B7MI61_9BACT</name>
<dbReference type="KEGG" id="pseg:D3H65_02465"/>
<sequence length="122" mass="13383">MKQAGAILLLVIVMAQTFSKCCVVLSFAINQRAIAATLCENRAKPNSDCHGKCYLRKRMAAQEKQEGAPLNGGKEKFEVLLFNEVSKEMTVEPLTVIATPFSMYAAAPIQRDNAAIFHPPRA</sequence>
<dbReference type="OrthoDB" id="980645at2"/>
<gene>
    <name evidence="1" type="ORF">D3H65_02465</name>
</gene>
<protein>
    <submittedName>
        <fullName evidence="1">Uncharacterized protein</fullName>
    </submittedName>
</protein>
<proteinExistence type="predicted"/>
<dbReference type="RefSeq" id="WP_119048737.1">
    <property type="nucleotide sequence ID" value="NZ_CP032157.1"/>
</dbReference>